<dbReference type="AlphaFoldDB" id="A0AA38Y2K3"/>
<accession>A0AA38Y2K3</accession>
<evidence type="ECO:0000313" key="2">
    <source>
        <dbReference type="Proteomes" id="UP001172681"/>
    </source>
</evidence>
<organism evidence="1 2">
    <name type="scientific">Knufia peltigerae</name>
    <dbReference type="NCBI Taxonomy" id="1002370"/>
    <lineage>
        <taxon>Eukaryota</taxon>
        <taxon>Fungi</taxon>
        <taxon>Dikarya</taxon>
        <taxon>Ascomycota</taxon>
        <taxon>Pezizomycotina</taxon>
        <taxon>Eurotiomycetes</taxon>
        <taxon>Chaetothyriomycetidae</taxon>
        <taxon>Chaetothyriales</taxon>
        <taxon>Trichomeriaceae</taxon>
        <taxon>Knufia</taxon>
    </lineage>
</organism>
<proteinExistence type="predicted"/>
<keyword evidence="2" id="KW-1185">Reference proteome</keyword>
<evidence type="ECO:0000313" key="1">
    <source>
        <dbReference type="EMBL" id="KAJ9633250.1"/>
    </source>
</evidence>
<protein>
    <submittedName>
        <fullName evidence="1">Uncharacterized protein</fullName>
    </submittedName>
</protein>
<dbReference type="Proteomes" id="UP001172681">
    <property type="component" value="Unassembled WGS sequence"/>
</dbReference>
<comment type="caution">
    <text evidence="1">The sequence shown here is derived from an EMBL/GenBank/DDBJ whole genome shotgun (WGS) entry which is preliminary data.</text>
</comment>
<dbReference type="EMBL" id="JAPDRN010000048">
    <property type="protein sequence ID" value="KAJ9633250.1"/>
    <property type="molecule type" value="Genomic_DNA"/>
</dbReference>
<sequence>MPSSFGADDIPASISLSSTTLRRFAGAKVDPYVRYVAFLLLRDLKIGVAGQRNMNNALSNLPVHMSVAPADKLSLGWGPSHVIYDRAVHEDEGSYDHLAVMLALTETFHETYGALVLMELSAAATAATPGEATTPHFVQWKAALHGCNGALASTDFGLLVEDYIQLYPYNIINVDHVESLIPPRVVAKAISALLEVTSGRQKQATFTGSAITSWIGAVAEWLCDLPLAVYQTGGQQLRRTHADQDPQITLVFVKNPGLSVSFEKGDLDISGVADLSLVDRTYSSAVHATPFGGRVAWQSLLPKVFGKSFRYLDHEESKAFATMMGSAAKMFEGLALGRGHEEHNELVSTQNQNNDASYGAGLIVTLTNWLPELRRFEGRMEKQLKLSHEDAAANYVEQLTRVRKACHCGICTAKEHLADGQEGVPPPHGYCLAVLVETIIALGLSLSRMTVSSRLYPTRSGIQSFYLGQVSKRLEARGKHWKEHFKIVYGNEWNAPDVRRLQNAIQIFTGSRPTKNITENLVAISHEGICAYFVAMEKGYPSEKVHQVQLIRVVSGSINVGEKLFDRACLGSLPRADYDDPWEQLEYDHLPKPLFCK</sequence>
<reference evidence="1" key="1">
    <citation type="submission" date="2022-10" db="EMBL/GenBank/DDBJ databases">
        <title>Culturing micro-colonial fungi from biological soil crusts in the Mojave desert and describing Neophaeococcomyces mojavensis, and introducing the new genera and species Taxawa tesnikishii.</title>
        <authorList>
            <person name="Kurbessoian T."/>
            <person name="Stajich J.E."/>
        </authorList>
    </citation>
    <scope>NUCLEOTIDE SEQUENCE</scope>
    <source>
        <strain evidence="1">TK_35</strain>
    </source>
</reference>
<gene>
    <name evidence="1" type="ORF">H2204_007146</name>
</gene>
<name>A0AA38Y2K3_9EURO</name>